<evidence type="ECO:0000313" key="12">
    <source>
        <dbReference type="RefSeq" id="XP_022735209.1"/>
    </source>
</evidence>
<dbReference type="RefSeq" id="XP_022735209.1">
    <property type="nucleotide sequence ID" value="XM_022879474.1"/>
</dbReference>
<feature type="domain" description="NB-ARC" evidence="8">
    <location>
        <begin position="167"/>
        <end position="326"/>
    </location>
</feature>
<feature type="domain" description="Disease resistance protein At4g27190-like leucine-rich repeats" evidence="9">
    <location>
        <begin position="1301"/>
        <end position="1438"/>
    </location>
</feature>
<dbReference type="Pfam" id="PF00931">
    <property type="entry name" value="NB-ARC"/>
    <property type="match status" value="1"/>
</dbReference>
<dbReference type="Gene3D" id="3.80.10.10">
    <property type="entry name" value="Ribonuclease Inhibitor"/>
    <property type="match status" value="5"/>
</dbReference>
<dbReference type="SUPFAM" id="SSF52540">
    <property type="entry name" value="P-loop containing nucleoside triphosphate hydrolases"/>
    <property type="match status" value="1"/>
</dbReference>
<feature type="domain" description="Disease resistance protein At4g27190-like leucine-rich repeats" evidence="9">
    <location>
        <begin position="1592"/>
        <end position="1733"/>
    </location>
</feature>
<dbReference type="Pfam" id="PF23247">
    <property type="entry name" value="LRR_RPS2"/>
    <property type="match status" value="5"/>
</dbReference>
<evidence type="ECO:0000256" key="6">
    <source>
        <dbReference type="ARBA" id="ARBA00022840"/>
    </source>
</evidence>
<dbReference type="FunFam" id="3.40.50.300:FF:001091">
    <property type="entry name" value="Probable disease resistance protein At1g61300"/>
    <property type="match status" value="1"/>
</dbReference>
<dbReference type="SUPFAM" id="SSF52058">
    <property type="entry name" value="L domain-like"/>
    <property type="match status" value="3"/>
</dbReference>
<dbReference type="Proteomes" id="UP000515121">
    <property type="component" value="Unplaced"/>
</dbReference>
<feature type="region of interest" description="Disordered" evidence="7">
    <location>
        <begin position="1757"/>
        <end position="1780"/>
    </location>
</feature>
<dbReference type="Gene3D" id="1.10.8.430">
    <property type="entry name" value="Helical domain of apoptotic protease-activating factors"/>
    <property type="match status" value="1"/>
</dbReference>
<feature type="domain" description="Disease resistance protein At4g27190-like leucine-rich repeats" evidence="9">
    <location>
        <begin position="1108"/>
        <end position="1211"/>
    </location>
</feature>
<gene>
    <name evidence="12" type="primary">LOC111288550</name>
</gene>
<dbReference type="PANTHER" id="PTHR33463:SF203">
    <property type="entry name" value="AAA+ ATPASE DOMAIN-CONTAINING PROTEIN"/>
    <property type="match status" value="1"/>
</dbReference>
<dbReference type="InterPro" id="IPR055414">
    <property type="entry name" value="LRR_R13L4/SHOC2-like"/>
</dbReference>
<evidence type="ECO:0000256" key="2">
    <source>
        <dbReference type="ARBA" id="ARBA00022614"/>
    </source>
</evidence>
<keyword evidence="2" id="KW-0433">Leucine-rich repeat</keyword>
<keyword evidence="11" id="KW-1185">Reference proteome</keyword>
<reference evidence="12" key="1">
    <citation type="submission" date="2025-08" db="UniProtKB">
        <authorList>
            <consortium name="RefSeq"/>
        </authorList>
    </citation>
    <scope>IDENTIFICATION</scope>
    <source>
        <tissue evidence="12">Fruit stalk</tissue>
    </source>
</reference>
<dbReference type="GeneID" id="111288550"/>
<dbReference type="InterPro" id="IPR036388">
    <property type="entry name" value="WH-like_DNA-bd_sf"/>
</dbReference>
<accession>A0A6P5Y468</accession>
<sequence>MAAAFCLSAASNAVGTLMVEYLVRPVERGFRYLFRFNKIVEELKLQEKNLSKEQTRVMQDVEEAKRHVQTQVIEQYVEDWLTDAENVFKDVQSLERRIEENKRCFLWCPNWSCGYPLSKKIERQTVAIKELVKSSKFDRVGHRATLPGIEFFSPKDLVASKSSTSAFNEIMEALKNDEVNMIAVWGMGGVGKTTLVTEVGKKAKELELFHKVIKAVVSQTPIIENIQVKIADFLDLKFEKMGKEGKAEELWLGLKKEEKVLIILDDMWDELNLKEIGIPLRENHKGCKIILTTRRKKVCESMASQVTVSLGVLDEGEAWTLFKTKASLDEGKDHAHTIEVAMNVAKECKGLPVAIVTLARALKGTKTVKGWEVALDKLKNYRLMEIGNVEEEAEKNVYMCLKISYDYLRKETTKRCFLLCALYPEDYSIDVEALVRHAWGLKIYSKAASIEEARFEVLEAIDYLKDSSLLLADTERYVKLHDMVRDVALWVASKEESDFMIKPSLGLANESLEPCNAISLLDGEKKKFPKGLVCPKLEILLLKNCHTSNECFQEMKELRVLSLVKPYRWEFSLNSLMSLRKLRALHVENFYGVEDFSSLGNLTTLEILSLRGSEVQELADEFGNLKNLKVLDLTNCKILSRFPPNLIRSFYQLEELYIKGLEIASGKASTAILPELRFLSRLEALYLELPFLHIPNDFEFPRLQRYEIAIKERSSYRDKPVTSSRSSLQIEGGFPLNVILELLWKIEFLKVSDMEDEYVECLNDKTQQKVPVSLILQNLKEVKVESCENLLVVFQMEKVENHASLHSSLERLYLKDLSHLRCIWELPTHISLGRLVDLKLIFCPSLKSLFSLSVAQSLVLLEYLQIKGCGELKQIVTESEGVEEEISSTINSHTSLCFPKLTYVEIDKCDGLEYIFPRMMAPQGFPQLENLYIINCHQLKQVFRPAKERDENDTMLPRLKFLTSLMKLTVISCPLLTDSSVHFEAVKAELEEVRLSAFKELFSNTKELILRRSRVGSHNLVPDANGEGLCGLTSLLLEYCEDLECLVDTTTMKVPTSAFTDLVELVINDMVGLKILCKGQPPQGFLQNLKILKVENCRDIVSLSPTGKLQNMQQLVVRDCRKLQVVFQTSFSPGLPKLESVSVSECPQLEQVFYIEAKEQDGVEHGIMLRCLKHLQLDRLTNLSSFGPQNYFFEAPILENLRVSECPRFTNFSIQKLNKRVDLKGVRLSVFKESLCKTEDLTLSRINMDHKNLVADADLEGLTTLKLMDCKDLECLVDSTNEHVPTSGIFTNLVELVMENMIGLEMLCKGQPPKGFLRNLEILTVRGCKDIVSLSPMERNLKKLTVEQNGRLQEIFRIDEFLYNREENQAPLLSNLDFLRVWYLPELKWILKGPAHYVSLRSLKIVNIRRCNELKSLFSASIVQTLRLLEELVIGYCDKLEHVFLELESDDDQTESDTLCLPNLKTLDITGCPRLEYVFPNTLAQGFPCLQNLKFRKLTNLNGFVAENYFVKLPALKKVDVIDCPPLTNFTIQQEVDKPIQLKELVICFEFKNDVELCNTQLRQRSPNLEYINVGKFEQLFQLRGGYFISSLEKMRLVNLIWLRDIWKGLIQVVTNLRKLEVDNCSKLTCIFPIMLIQNFPQLTFLRILRCDNLEQIIGNDNISASSSKGHDQDETGVKSEKELLMLSRLQEVDLVTLPRLVSFGPVGYHLVFPSLCFLKIEGCSQMTTNFTVDSTLTVHAKKQEIYDTSPSKQYIRWSRTQPTSLPPYREEPGDVSPLK</sequence>
<evidence type="ECO:0000256" key="7">
    <source>
        <dbReference type="SAM" id="MobiDB-lite"/>
    </source>
</evidence>
<dbReference type="OrthoDB" id="956950at2759"/>
<dbReference type="GO" id="GO:0006952">
    <property type="term" value="P:defense response"/>
    <property type="evidence" value="ECO:0007669"/>
    <property type="project" value="UniProtKB-KW"/>
</dbReference>
<evidence type="ECO:0000256" key="1">
    <source>
        <dbReference type="ARBA" id="ARBA00008894"/>
    </source>
</evidence>
<dbReference type="InterPro" id="IPR057135">
    <property type="entry name" value="At4g27190-like_LRR"/>
</dbReference>
<dbReference type="InterPro" id="IPR027417">
    <property type="entry name" value="P-loop_NTPase"/>
</dbReference>
<keyword evidence="4" id="KW-0547">Nucleotide-binding</keyword>
<evidence type="ECO:0000259" key="9">
    <source>
        <dbReference type="Pfam" id="PF23247"/>
    </source>
</evidence>
<feature type="domain" description="Disease resistance protein At4g27190-like leucine-rich repeats" evidence="9">
    <location>
        <begin position="774"/>
        <end position="870"/>
    </location>
</feature>
<feature type="domain" description="Disease resistance protein At4g27190-like leucine-rich repeats" evidence="9">
    <location>
        <begin position="891"/>
        <end position="976"/>
    </location>
</feature>
<dbReference type="SMART" id="SM00367">
    <property type="entry name" value="LRR_CC"/>
    <property type="match status" value="5"/>
</dbReference>
<protein>
    <submittedName>
        <fullName evidence="12">Uncharacterized protein LOC111288550 isoform X1</fullName>
    </submittedName>
</protein>
<evidence type="ECO:0000259" key="8">
    <source>
        <dbReference type="Pfam" id="PF00931"/>
    </source>
</evidence>
<evidence type="ECO:0000256" key="5">
    <source>
        <dbReference type="ARBA" id="ARBA00022821"/>
    </source>
</evidence>
<evidence type="ECO:0000256" key="3">
    <source>
        <dbReference type="ARBA" id="ARBA00022737"/>
    </source>
</evidence>
<name>A0A6P5Y468_DURZI</name>
<dbReference type="PRINTS" id="PR00364">
    <property type="entry name" value="DISEASERSIST"/>
</dbReference>
<dbReference type="InterPro" id="IPR006553">
    <property type="entry name" value="Leu-rich_rpt_Cys-con_subtyp"/>
</dbReference>
<dbReference type="PANTHER" id="PTHR33463">
    <property type="entry name" value="NB-ARC DOMAIN-CONTAINING PROTEIN-RELATED"/>
    <property type="match status" value="1"/>
</dbReference>
<dbReference type="KEGG" id="dzi:111288550"/>
<dbReference type="InterPro" id="IPR050905">
    <property type="entry name" value="Plant_NBS-LRR"/>
</dbReference>
<keyword evidence="6" id="KW-0067">ATP-binding</keyword>
<organism evidence="11 12">
    <name type="scientific">Durio zibethinus</name>
    <name type="common">Durian</name>
    <dbReference type="NCBI Taxonomy" id="66656"/>
    <lineage>
        <taxon>Eukaryota</taxon>
        <taxon>Viridiplantae</taxon>
        <taxon>Streptophyta</taxon>
        <taxon>Embryophyta</taxon>
        <taxon>Tracheophyta</taxon>
        <taxon>Spermatophyta</taxon>
        <taxon>Magnoliopsida</taxon>
        <taxon>eudicotyledons</taxon>
        <taxon>Gunneridae</taxon>
        <taxon>Pentapetalae</taxon>
        <taxon>rosids</taxon>
        <taxon>malvids</taxon>
        <taxon>Malvales</taxon>
        <taxon>Malvaceae</taxon>
        <taxon>Helicteroideae</taxon>
        <taxon>Durio</taxon>
    </lineage>
</organism>
<keyword evidence="5" id="KW-0611">Plant defense</keyword>
<dbReference type="Gene3D" id="1.10.10.10">
    <property type="entry name" value="Winged helix-like DNA-binding domain superfamily/Winged helix DNA-binding domain"/>
    <property type="match status" value="1"/>
</dbReference>
<dbReference type="Gene3D" id="3.40.50.300">
    <property type="entry name" value="P-loop containing nucleotide triphosphate hydrolases"/>
    <property type="match status" value="1"/>
</dbReference>
<dbReference type="GO" id="GO:0043531">
    <property type="term" value="F:ADP binding"/>
    <property type="evidence" value="ECO:0007669"/>
    <property type="project" value="InterPro"/>
</dbReference>
<dbReference type="GO" id="GO:0005524">
    <property type="term" value="F:ATP binding"/>
    <property type="evidence" value="ECO:0007669"/>
    <property type="project" value="UniProtKB-KW"/>
</dbReference>
<keyword evidence="3" id="KW-0677">Repeat</keyword>
<comment type="similarity">
    <text evidence="1">Belongs to the disease resistance NB-LRR family.</text>
</comment>
<dbReference type="InterPro" id="IPR042197">
    <property type="entry name" value="Apaf_helical"/>
</dbReference>
<dbReference type="InterPro" id="IPR002182">
    <property type="entry name" value="NB-ARC"/>
</dbReference>
<dbReference type="InterPro" id="IPR032675">
    <property type="entry name" value="LRR_dom_sf"/>
</dbReference>
<dbReference type="Pfam" id="PF23598">
    <property type="entry name" value="LRR_14"/>
    <property type="match status" value="1"/>
</dbReference>
<evidence type="ECO:0000259" key="10">
    <source>
        <dbReference type="Pfam" id="PF23598"/>
    </source>
</evidence>
<proteinExistence type="inferred from homology"/>
<evidence type="ECO:0000313" key="11">
    <source>
        <dbReference type="Proteomes" id="UP000515121"/>
    </source>
</evidence>
<evidence type="ECO:0000256" key="4">
    <source>
        <dbReference type="ARBA" id="ARBA00022741"/>
    </source>
</evidence>
<feature type="domain" description="Disease resistance R13L4/SHOC-2-like LRR" evidence="10">
    <location>
        <begin position="552"/>
        <end position="689"/>
    </location>
</feature>